<evidence type="ECO:0000256" key="4">
    <source>
        <dbReference type="PROSITE-ProRule" id="PRU00473"/>
    </source>
</evidence>
<comment type="caution">
    <text evidence="7">The sequence shown here is derived from an EMBL/GenBank/DDBJ whole genome shotgun (WGS) entry which is preliminary data.</text>
</comment>
<comment type="subcellular location">
    <subcellularLocation>
        <location evidence="1">Cell outer membrane</location>
    </subcellularLocation>
</comment>
<organism evidence="7 8">
    <name type="scientific">Mucilaginibacter aquariorum</name>
    <dbReference type="NCBI Taxonomy" id="2967225"/>
    <lineage>
        <taxon>Bacteria</taxon>
        <taxon>Pseudomonadati</taxon>
        <taxon>Bacteroidota</taxon>
        <taxon>Sphingobacteriia</taxon>
        <taxon>Sphingobacteriales</taxon>
        <taxon>Sphingobacteriaceae</taxon>
        <taxon>Mucilaginibacter</taxon>
    </lineage>
</organism>
<dbReference type="PROSITE" id="PS51123">
    <property type="entry name" value="OMPA_2"/>
    <property type="match status" value="1"/>
</dbReference>
<reference evidence="7 8" key="1">
    <citation type="submission" date="2022-07" db="EMBL/GenBank/DDBJ databases">
        <title>Mucilaginibacter sp. JC4.</title>
        <authorList>
            <person name="Le V."/>
            <person name="Ko S.-R."/>
            <person name="Ahn C.-Y."/>
            <person name="Oh H.-M."/>
        </authorList>
    </citation>
    <scope>NUCLEOTIDE SEQUENCE [LARGE SCALE GENOMIC DNA]</scope>
    <source>
        <strain evidence="7 8">JC4</strain>
    </source>
</reference>
<keyword evidence="3" id="KW-0998">Cell outer membrane</keyword>
<feature type="transmembrane region" description="Helical" evidence="5">
    <location>
        <begin position="14"/>
        <end position="32"/>
    </location>
</feature>
<dbReference type="Pfam" id="PF00691">
    <property type="entry name" value="OmpA"/>
    <property type="match status" value="1"/>
</dbReference>
<dbReference type="CDD" id="cd07185">
    <property type="entry name" value="OmpA_C-like"/>
    <property type="match status" value="1"/>
</dbReference>
<dbReference type="InterPro" id="IPR006664">
    <property type="entry name" value="OMP_bac"/>
</dbReference>
<evidence type="ECO:0000256" key="2">
    <source>
        <dbReference type="ARBA" id="ARBA00023136"/>
    </source>
</evidence>
<dbReference type="Gene3D" id="3.30.1330.60">
    <property type="entry name" value="OmpA-like domain"/>
    <property type="match status" value="1"/>
</dbReference>
<keyword evidence="2 4" id="KW-0472">Membrane</keyword>
<dbReference type="PRINTS" id="PR01021">
    <property type="entry name" value="OMPADOMAIN"/>
</dbReference>
<dbReference type="InterPro" id="IPR050330">
    <property type="entry name" value="Bact_OuterMem_StrucFunc"/>
</dbReference>
<dbReference type="SUPFAM" id="SSF103088">
    <property type="entry name" value="OmpA-like"/>
    <property type="match status" value="1"/>
</dbReference>
<dbReference type="InterPro" id="IPR036737">
    <property type="entry name" value="OmpA-like_sf"/>
</dbReference>
<dbReference type="InterPro" id="IPR006665">
    <property type="entry name" value="OmpA-like"/>
</dbReference>
<dbReference type="PANTHER" id="PTHR30329">
    <property type="entry name" value="STATOR ELEMENT OF FLAGELLAR MOTOR COMPLEX"/>
    <property type="match status" value="1"/>
</dbReference>
<gene>
    <name evidence="7" type="ORF">NPE20_15430</name>
</gene>
<keyword evidence="5" id="KW-0812">Transmembrane</keyword>
<sequence>MAQLDVQPKRKSSVLIWIIFAIIAIAIAVLLYKGCNRSAPLKVATTDTVATDTVKKDSNAIVTTQPDWNAIDFNIPKASYDEVTDTAIIVRGNDKYTIYSIGENVLFAANESTLQPAAEEKLKQITASLAKRYKKAAIAIYGHTDSVGLTGDNKRLGEDRANAVKDWLLTKGGIDGGKLSIHSLGEKQPLATNATEKGRAQNRSVEIVAYTDNK</sequence>
<evidence type="ECO:0000313" key="8">
    <source>
        <dbReference type="Proteomes" id="UP001204376"/>
    </source>
</evidence>
<dbReference type="RefSeq" id="WP_256539564.1">
    <property type="nucleotide sequence ID" value="NZ_JANHOH010000003.1"/>
</dbReference>
<evidence type="ECO:0000259" key="6">
    <source>
        <dbReference type="PROSITE" id="PS51123"/>
    </source>
</evidence>
<dbReference type="EMBL" id="JANHOH010000003">
    <property type="protein sequence ID" value="MCQ6959367.1"/>
    <property type="molecule type" value="Genomic_DNA"/>
</dbReference>
<evidence type="ECO:0000256" key="5">
    <source>
        <dbReference type="SAM" id="Phobius"/>
    </source>
</evidence>
<protein>
    <submittedName>
        <fullName evidence="7">OmpA family protein</fullName>
    </submittedName>
</protein>
<keyword evidence="8" id="KW-1185">Reference proteome</keyword>
<keyword evidence="5" id="KW-1133">Transmembrane helix</keyword>
<evidence type="ECO:0000313" key="7">
    <source>
        <dbReference type="EMBL" id="MCQ6959367.1"/>
    </source>
</evidence>
<accession>A0ABT1T479</accession>
<feature type="domain" description="OmpA-like" evidence="6">
    <location>
        <begin position="94"/>
        <end position="213"/>
    </location>
</feature>
<proteinExistence type="predicted"/>
<evidence type="ECO:0000256" key="1">
    <source>
        <dbReference type="ARBA" id="ARBA00004442"/>
    </source>
</evidence>
<name>A0ABT1T479_9SPHI</name>
<evidence type="ECO:0000256" key="3">
    <source>
        <dbReference type="ARBA" id="ARBA00023237"/>
    </source>
</evidence>
<dbReference type="PANTHER" id="PTHR30329:SF21">
    <property type="entry name" value="LIPOPROTEIN YIAD-RELATED"/>
    <property type="match status" value="1"/>
</dbReference>
<dbReference type="Proteomes" id="UP001204376">
    <property type="component" value="Unassembled WGS sequence"/>
</dbReference>